<dbReference type="Proteomes" id="UP000824890">
    <property type="component" value="Unassembled WGS sequence"/>
</dbReference>
<keyword evidence="14" id="KW-1185">Reference proteome</keyword>
<dbReference type="SUPFAM" id="SSF46977">
    <property type="entry name" value="Succinate dehydrogenase/fumarate reductase flavoprotein C-terminal domain"/>
    <property type="match status" value="1"/>
</dbReference>
<dbReference type="InterPro" id="IPR003953">
    <property type="entry name" value="FAD-dep_OxRdtase_2_FAD-bd"/>
</dbReference>
<dbReference type="InterPro" id="IPR027477">
    <property type="entry name" value="Succ_DH/fumarate_Rdtase_cat_sf"/>
</dbReference>
<dbReference type="Gene3D" id="4.10.80.40">
    <property type="entry name" value="succinate dehydrogenase protein domain"/>
    <property type="match status" value="1"/>
</dbReference>
<dbReference type="Gene3D" id="3.50.50.60">
    <property type="entry name" value="FAD/NAD(P)-binding domain"/>
    <property type="match status" value="1"/>
</dbReference>
<dbReference type="Pfam" id="PF02910">
    <property type="entry name" value="Succ_DH_flav_C"/>
    <property type="match status" value="1"/>
</dbReference>
<feature type="domain" description="Fumarate reductase/succinate dehydrogenase flavoprotein-like C-terminal" evidence="12">
    <location>
        <begin position="510"/>
        <end position="642"/>
    </location>
</feature>
<keyword evidence="10" id="KW-0809">Transit peptide</keyword>
<keyword evidence="10" id="KW-0816">Tricarboxylic acid cycle</keyword>
<accession>A0ABQ8AI97</accession>
<comment type="pathway">
    <text evidence="10">Carbohydrate metabolism; tricarboxylic acid cycle; fumarate from succinate (eukaryal route): step 1/1.</text>
</comment>
<keyword evidence="7 10" id="KW-0249">Electron transport</keyword>
<evidence type="ECO:0000256" key="2">
    <source>
        <dbReference type="ARBA" id="ARBA00004170"/>
    </source>
</evidence>
<keyword evidence="4 10" id="KW-0813">Transport</keyword>
<evidence type="ECO:0000256" key="1">
    <source>
        <dbReference type="ARBA" id="ARBA00001974"/>
    </source>
</evidence>
<keyword evidence="5 10" id="KW-0285">Flavoprotein</keyword>
<protein>
    <recommendedName>
        <fullName evidence="10">Succinate dehydrogenase [ubiquinone] flavoprotein subunit, mitochondrial</fullName>
        <ecNumber evidence="10">1.3.5.1</ecNumber>
    </recommendedName>
</protein>
<dbReference type="InterPro" id="IPR036188">
    <property type="entry name" value="FAD/NAD-bd_sf"/>
</dbReference>
<dbReference type="Gene3D" id="1.20.58.100">
    <property type="entry name" value="Fumarate reductase/succinate dehydrogenase flavoprotein-like, C-terminal domain"/>
    <property type="match status" value="1"/>
</dbReference>
<dbReference type="NCBIfam" id="TIGR01812">
    <property type="entry name" value="sdhA_frdA_Gneg"/>
    <property type="match status" value="1"/>
</dbReference>
<dbReference type="SUPFAM" id="SSF56425">
    <property type="entry name" value="Succinate dehydrogenase/fumarate reductase flavoprotein, catalytic domain"/>
    <property type="match status" value="1"/>
</dbReference>
<keyword evidence="8 10" id="KW-0560">Oxidoreductase</keyword>
<dbReference type="Gene3D" id="3.90.700.10">
    <property type="entry name" value="Succinate dehydrogenase/fumarate reductase flavoprotein, catalytic domain"/>
    <property type="match status" value="1"/>
</dbReference>
<evidence type="ECO:0000256" key="9">
    <source>
        <dbReference type="ARBA" id="ARBA00023136"/>
    </source>
</evidence>
<dbReference type="NCBIfam" id="TIGR01816">
    <property type="entry name" value="sdhA_forward"/>
    <property type="match status" value="1"/>
</dbReference>
<evidence type="ECO:0000259" key="12">
    <source>
        <dbReference type="Pfam" id="PF02910"/>
    </source>
</evidence>
<name>A0ABQ8AI97_BRANA</name>
<evidence type="ECO:0000259" key="11">
    <source>
        <dbReference type="Pfam" id="PF00890"/>
    </source>
</evidence>
<dbReference type="InterPro" id="IPR037099">
    <property type="entry name" value="Fum_R/Succ_DH_flav-like_C_sf"/>
</dbReference>
<evidence type="ECO:0000256" key="3">
    <source>
        <dbReference type="ARBA" id="ARBA00008040"/>
    </source>
</evidence>
<evidence type="ECO:0000256" key="4">
    <source>
        <dbReference type="ARBA" id="ARBA00022448"/>
    </source>
</evidence>
<dbReference type="InterPro" id="IPR003952">
    <property type="entry name" value="FRD_SDH_FAD_BS"/>
</dbReference>
<dbReference type="PANTHER" id="PTHR11632">
    <property type="entry name" value="SUCCINATE DEHYDROGENASE 2 FLAVOPROTEIN SUBUNIT"/>
    <property type="match status" value="1"/>
</dbReference>
<dbReference type="SUPFAM" id="SSF51905">
    <property type="entry name" value="FAD/NAD(P)-binding domain"/>
    <property type="match status" value="1"/>
</dbReference>
<dbReference type="EMBL" id="JAGKQM010000013">
    <property type="protein sequence ID" value="KAH0892284.1"/>
    <property type="molecule type" value="Genomic_DNA"/>
</dbReference>
<proteinExistence type="inferred from homology"/>
<evidence type="ECO:0000256" key="10">
    <source>
        <dbReference type="RuleBase" id="RU362051"/>
    </source>
</evidence>
<evidence type="ECO:0000256" key="5">
    <source>
        <dbReference type="ARBA" id="ARBA00022630"/>
    </source>
</evidence>
<organism evidence="13 14">
    <name type="scientific">Brassica napus</name>
    <name type="common">Rape</name>
    <dbReference type="NCBI Taxonomy" id="3708"/>
    <lineage>
        <taxon>Eukaryota</taxon>
        <taxon>Viridiplantae</taxon>
        <taxon>Streptophyta</taxon>
        <taxon>Embryophyta</taxon>
        <taxon>Tracheophyta</taxon>
        <taxon>Spermatophyta</taxon>
        <taxon>Magnoliopsida</taxon>
        <taxon>eudicotyledons</taxon>
        <taxon>Gunneridae</taxon>
        <taxon>Pentapetalae</taxon>
        <taxon>rosids</taxon>
        <taxon>malvids</taxon>
        <taxon>Brassicales</taxon>
        <taxon>Brassicaceae</taxon>
        <taxon>Brassiceae</taxon>
        <taxon>Brassica</taxon>
    </lineage>
</organism>
<comment type="subcellular location">
    <subcellularLocation>
        <location evidence="2">Membrane</location>
        <topology evidence="2">Peripheral membrane protein</topology>
    </subcellularLocation>
    <subcellularLocation>
        <location evidence="10">Mitochondrion inner membrane</location>
        <topology evidence="10">Peripheral membrane protein</topology>
        <orientation evidence="10">Matrix side</orientation>
    </subcellularLocation>
</comment>
<keyword evidence="6 10" id="KW-0274">FAD</keyword>
<dbReference type="Pfam" id="PF00890">
    <property type="entry name" value="FAD_binding_2"/>
    <property type="match status" value="1"/>
</dbReference>
<dbReference type="InterPro" id="IPR011281">
    <property type="entry name" value="Succ_DH_flav_su_fwd"/>
</dbReference>
<dbReference type="InterPro" id="IPR014006">
    <property type="entry name" value="Succ_Dhase_FrdA_Gneg"/>
</dbReference>
<evidence type="ECO:0000256" key="6">
    <source>
        <dbReference type="ARBA" id="ARBA00022827"/>
    </source>
</evidence>
<comment type="catalytic activity">
    <reaction evidence="10">
        <text>a quinone + succinate = fumarate + a quinol</text>
        <dbReference type="Rhea" id="RHEA:40523"/>
        <dbReference type="ChEBI" id="CHEBI:24646"/>
        <dbReference type="ChEBI" id="CHEBI:29806"/>
        <dbReference type="ChEBI" id="CHEBI:30031"/>
        <dbReference type="ChEBI" id="CHEBI:132124"/>
        <dbReference type="EC" id="1.3.5.1"/>
    </reaction>
</comment>
<comment type="cofactor">
    <cofactor evidence="1 10">
        <name>FAD</name>
        <dbReference type="ChEBI" id="CHEBI:57692"/>
    </cofactor>
</comment>
<sequence>MVPCAEYVVTNGGMWRFVSRRVRAARRSESDGALISSQVSTRLFSARSTTRDYTIVDHKYDAVVVGAGGAGLRAAIGLSEHGFNTACITKLFPTRSHTVAAQGGINAALGNMTEDDWRWHMYDTVKGSDWLGDQDAIQYMCREAPKAVIELENYGLPFSRTEDGKIYQRAFGGQSLDFGKGGQAYRCACAADRTGHALLHTLYGQAMKHNTQFFVEYFALDLIMNSDGTCQGVIALNMEDGTLHRFHAGSTILATGGYGRAYFSATSAHTCTGDGNAMVARAGLPLQDLEFVQFHPTGIYGAGCLITEGARGEGGILRNSEGEKFMDRYAPTARDLASRDVVSRSMTMEIREGRGAGPMKDHIYLHLNHLPPDVLKERLPGISETAAIFAGVDVTREPIPVLPTVHYNMGGIPTNYHGEVITGDDPDSIVPGLMAAGEAASASVHGANRLGANSLLDIVVFGRACANRVAEIQKPGEKLRPLENDAGEKSIEWLHRLRNSNGSLPTSKIRLNMQRVMQNNAAVFRTQETLEEGCDLIDKTWDSFGDVKVKDKSLIWNSDLVETMELENLLINACITMHSAEARKESRGAHAREDFTKRDDENWMKHTLGYWEEGKVKLEYRPVHMNTLDDEVDTFPPKARVY</sequence>
<comment type="similarity">
    <text evidence="3 10">Belongs to the FAD-dependent oxidoreductase 2 family. FRD/SDH subfamily.</text>
</comment>
<dbReference type="InterPro" id="IPR030664">
    <property type="entry name" value="SdhA/FrdA/AprA"/>
</dbReference>
<dbReference type="PROSITE" id="PS00504">
    <property type="entry name" value="FRD_SDH_FAD_BINDING"/>
    <property type="match status" value="1"/>
</dbReference>
<evidence type="ECO:0000313" key="14">
    <source>
        <dbReference type="Proteomes" id="UP000824890"/>
    </source>
</evidence>
<keyword evidence="9 10" id="KW-0472">Membrane</keyword>
<dbReference type="InterPro" id="IPR015939">
    <property type="entry name" value="Fum_Rdtase/Succ_DH_flav-like_C"/>
</dbReference>
<dbReference type="PIRSF" id="PIRSF000171">
    <property type="entry name" value="SDHA_APRA_LASPO"/>
    <property type="match status" value="1"/>
</dbReference>
<feature type="domain" description="FAD-dependent oxidoreductase 2 FAD-binding" evidence="11">
    <location>
        <begin position="61"/>
        <end position="455"/>
    </location>
</feature>
<reference evidence="13 14" key="1">
    <citation type="submission" date="2021-05" db="EMBL/GenBank/DDBJ databases">
        <title>Genome Assembly of Synthetic Allotetraploid Brassica napus Reveals Homoeologous Exchanges between Subgenomes.</title>
        <authorList>
            <person name="Davis J.T."/>
        </authorList>
    </citation>
    <scope>NUCLEOTIDE SEQUENCE [LARGE SCALE GENOMIC DNA]</scope>
    <source>
        <strain evidence="14">cv. Da-Ae</strain>
        <tissue evidence="13">Seedling</tissue>
    </source>
</reference>
<dbReference type="PANTHER" id="PTHR11632:SF72">
    <property type="entry name" value="SUCCINATE DEHYDROGENASE [UBIQUINONE] FLAVOPROTEIN SUBUNIT 2, MITOCHONDRIAL"/>
    <property type="match status" value="1"/>
</dbReference>
<gene>
    <name evidence="13" type="ORF">HID58_054713</name>
</gene>
<comment type="function">
    <text evidence="10">Flavoprotein (FP) subunit of succinate dehydrogenase (SDH) that is involved in complex II of the mitochondrial electron transport chain and is responsible for transferring electrons from succinate to ubiquinone (coenzyme Q).</text>
</comment>
<evidence type="ECO:0000256" key="7">
    <source>
        <dbReference type="ARBA" id="ARBA00022982"/>
    </source>
</evidence>
<dbReference type="EC" id="1.3.5.1" evidence="10"/>
<evidence type="ECO:0000256" key="8">
    <source>
        <dbReference type="ARBA" id="ARBA00023002"/>
    </source>
</evidence>
<comment type="caution">
    <text evidence="13">The sequence shown here is derived from an EMBL/GenBank/DDBJ whole genome shotgun (WGS) entry which is preliminary data.</text>
</comment>
<evidence type="ECO:0000313" key="13">
    <source>
        <dbReference type="EMBL" id="KAH0892284.1"/>
    </source>
</evidence>